<dbReference type="PANTHER" id="PTHR11374">
    <property type="entry name" value="UDP-GLUCOSE DEHYDROGENASE/UDP-MANNAC DEHYDROGENASE"/>
    <property type="match status" value="1"/>
</dbReference>
<dbReference type="SUPFAM" id="SSF48179">
    <property type="entry name" value="6-phosphogluconate dehydrogenase C-terminal domain-like"/>
    <property type="match status" value="1"/>
</dbReference>
<dbReference type="Pfam" id="PF00984">
    <property type="entry name" value="UDPG_MGDP_dh"/>
    <property type="match status" value="1"/>
</dbReference>
<sequence length="181" mass="20503">MEGISSVEHAVLSNSEFLAKGMAFNDLLNPDRVFIGGDEISEVSRRGIEMLTWIYEHWIPRDLILVTSINAVSVICEATGTDVREVPLAISFDTRIGPYFLKASSGFGGSCFKKDILNLTYIFQSLYLTEVATYWNTVFQMNEHQINRFDRCIFDSLFNNLRGKCIAIFGFAFKKDTGDTR</sequence>
<dbReference type="InterPro" id="IPR028356">
    <property type="entry name" value="UDPglc_DH_euk"/>
</dbReference>
<dbReference type="InterPro" id="IPR036220">
    <property type="entry name" value="UDP-Glc/GDP-Man_DH_C_sf"/>
</dbReference>
<dbReference type="EMBL" id="UYSU01035832">
    <property type="protein sequence ID" value="VDL96761.1"/>
    <property type="molecule type" value="Genomic_DNA"/>
</dbReference>
<dbReference type="OrthoDB" id="5059218at2759"/>
<organism evidence="5">
    <name type="scientific">Schistocephalus solidus</name>
    <name type="common">Tapeworm</name>
    <dbReference type="NCBI Taxonomy" id="70667"/>
    <lineage>
        <taxon>Eukaryota</taxon>
        <taxon>Metazoa</taxon>
        <taxon>Spiralia</taxon>
        <taxon>Lophotrochozoa</taxon>
        <taxon>Platyhelminthes</taxon>
        <taxon>Cestoda</taxon>
        <taxon>Eucestoda</taxon>
        <taxon>Diphyllobothriidea</taxon>
        <taxon>Diphyllobothriidae</taxon>
        <taxon>Schistocephalus</taxon>
    </lineage>
</organism>
<reference evidence="3 4" key="2">
    <citation type="submission" date="2018-11" db="EMBL/GenBank/DDBJ databases">
        <authorList>
            <consortium name="Pathogen Informatics"/>
        </authorList>
    </citation>
    <scope>NUCLEOTIDE SEQUENCE [LARGE SCALE GENOMIC DNA]</scope>
    <source>
        <strain evidence="3 4">NST_G2</strain>
    </source>
</reference>
<evidence type="ECO:0000313" key="3">
    <source>
        <dbReference type="EMBL" id="VDL96761.1"/>
    </source>
</evidence>
<dbReference type="Gene3D" id="3.40.50.720">
    <property type="entry name" value="NAD(P)-binding Rossmann-like Domain"/>
    <property type="match status" value="2"/>
</dbReference>
<feature type="domain" description="UDP-glucose/GDP-mannose dehydrogenase dimerisation" evidence="2">
    <location>
        <begin position="66"/>
        <end position="143"/>
    </location>
</feature>
<protein>
    <submittedName>
        <fullName evidence="5">UDPG_MGDP_dh domain-containing protein</fullName>
    </submittedName>
</protein>
<name>A0A183T1M8_SCHSO</name>
<dbReference type="InterPro" id="IPR014026">
    <property type="entry name" value="UDP-Glc/GDP-Man_DH_dimer"/>
</dbReference>
<comment type="catalytic activity">
    <reaction evidence="1">
        <text>UDP-alpha-D-glucose + 2 NAD(+) + H2O = UDP-alpha-D-glucuronate + 2 NADH + 3 H(+)</text>
        <dbReference type="Rhea" id="RHEA:23596"/>
        <dbReference type="ChEBI" id="CHEBI:15377"/>
        <dbReference type="ChEBI" id="CHEBI:15378"/>
        <dbReference type="ChEBI" id="CHEBI:57540"/>
        <dbReference type="ChEBI" id="CHEBI:57945"/>
        <dbReference type="ChEBI" id="CHEBI:58052"/>
        <dbReference type="ChEBI" id="CHEBI:58885"/>
        <dbReference type="EC" id="1.1.1.22"/>
    </reaction>
</comment>
<evidence type="ECO:0000256" key="1">
    <source>
        <dbReference type="ARBA" id="ARBA00047473"/>
    </source>
</evidence>
<dbReference type="PANTHER" id="PTHR11374:SF3">
    <property type="entry name" value="UDP-GLUCOSE 6-DEHYDROGENASE"/>
    <property type="match status" value="1"/>
</dbReference>
<accession>A0A183T1M8</accession>
<dbReference type="GO" id="GO:0005634">
    <property type="term" value="C:nucleus"/>
    <property type="evidence" value="ECO:0007669"/>
    <property type="project" value="TreeGrafter"/>
</dbReference>
<dbReference type="GO" id="GO:0003979">
    <property type="term" value="F:UDP-glucose 6-dehydrogenase activity"/>
    <property type="evidence" value="ECO:0007669"/>
    <property type="project" value="UniProtKB-EC"/>
</dbReference>
<dbReference type="AlphaFoldDB" id="A0A183T1M8"/>
<evidence type="ECO:0000313" key="4">
    <source>
        <dbReference type="Proteomes" id="UP000275846"/>
    </source>
</evidence>
<evidence type="ECO:0000259" key="2">
    <source>
        <dbReference type="Pfam" id="PF00984"/>
    </source>
</evidence>
<gene>
    <name evidence="3" type="ORF">SSLN_LOCUS10376</name>
</gene>
<dbReference type="InterPro" id="IPR008927">
    <property type="entry name" value="6-PGluconate_DH-like_C_sf"/>
</dbReference>
<dbReference type="GO" id="GO:0006024">
    <property type="term" value="P:glycosaminoglycan biosynthetic process"/>
    <property type="evidence" value="ECO:0007669"/>
    <property type="project" value="TreeGrafter"/>
</dbReference>
<dbReference type="WBParaSite" id="SSLN_0001077901-mRNA-1">
    <property type="protein sequence ID" value="SSLN_0001077901-mRNA-1"/>
    <property type="gene ID" value="SSLN_0001077901"/>
</dbReference>
<dbReference type="GO" id="GO:0051287">
    <property type="term" value="F:NAD binding"/>
    <property type="evidence" value="ECO:0007669"/>
    <property type="project" value="InterPro"/>
</dbReference>
<dbReference type="Proteomes" id="UP000275846">
    <property type="component" value="Unassembled WGS sequence"/>
</dbReference>
<keyword evidence="4" id="KW-1185">Reference proteome</keyword>
<proteinExistence type="predicted"/>
<reference evidence="5" key="1">
    <citation type="submission" date="2016-06" db="UniProtKB">
        <authorList>
            <consortium name="WormBaseParasite"/>
        </authorList>
    </citation>
    <scope>IDENTIFICATION</scope>
</reference>
<dbReference type="SUPFAM" id="SSF52413">
    <property type="entry name" value="UDP-glucose/GDP-mannose dehydrogenase C-terminal domain"/>
    <property type="match status" value="1"/>
</dbReference>
<evidence type="ECO:0000313" key="5">
    <source>
        <dbReference type="WBParaSite" id="SSLN_0001077901-mRNA-1"/>
    </source>
</evidence>
<dbReference type="STRING" id="70667.A0A183T1M8"/>